<dbReference type="CDD" id="cd00082">
    <property type="entry name" value="HisKA"/>
    <property type="match status" value="1"/>
</dbReference>
<dbReference type="AlphaFoldDB" id="A0A6N7XEL4"/>
<dbReference type="InterPro" id="IPR036890">
    <property type="entry name" value="HATPase_C_sf"/>
</dbReference>
<evidence type="ECO:0000256" key="11">
    <source>
        <dbReference type="SAM" id="Phobius"/>
    </source>
</evidence>
<evidence type="ECO:0000256" key="10">
    <source>
        <dbReference type="ARBA" id="ARBA00023136"/>
    </source>
</evidence>
<protein>
    <recommendedName>
        <fullName evidence="3">histidine kinase</fullName>
        <ecNumber evidence="3">2.7.13.3</ecNumber>
    </recommendedName>
</protein>
<evidence type="ECO:0000313" key="13">
    <source>
        <dbReference type="EMBL" id="MSU00429.1"/>
    </source>
</evidence>
<sequence length="303" mass="35475">MGDIWVVTTFFLIFLLIILIIYHLYYRMNIKHITKQLVEIMNITDTNGLLTVKARQKDILQLVNILNRLIKDIRSSRIQIKRLNMKFRKGITNIAHDLRTPLTTARGYVQLLQTNVTEEEKQEYLKIVLERQNMVQILLEQLFEYVRIESGETTYENVPIDAKKVFIDTLTMYYDDFNKKGEEPIVKLLEKQCIILGDEQGLKRIFSNILFNSIIHGKGEYSFQIIEEESYIFTFSNISDPMTREDLDIIFNRFYTKDQARNKNNTGLGLTIAKEITMQFNGRIAAFYNDGKFSISVSLPKAE</sequence>
<dbReference type="SMART" id="SM00387">
    <property type="entry name" value="HATPase_c"/>
    <property type="match status" value="1"/>
</dbReference>
<feature type="domain" description="Histidine kinase" evidence="12">
    <location>
        <begin position="93"/>
        <end position="303"/>
    </location>
</feature>
<keyword evidence="5" id="KW-0808">Transferase</keyword>
<dbReference type="PANTHER" id="PTHR45528:SF8">
    <property type="entry name" value="HISTIDINE KINASE"/>
    <property type="match status" value="1"/>
</dbReference>
<dbReference type="EMBL" id="VUNQ01000003">
    <property type="protein sequence ID" value="MSU00429.1"/>
    <property type="molecule type" value="Genomic_DNA"/>
</dbReference>
<comment type="subcellular location">
    <subcellularLocation>
        <location evidence="2">Membrane</location>
        <topology evidence="2">Multi-pass membrane protein</topology>
    </subcellularLocation>
</comment>
<dbReference type="SUPFAM" id="SSF47384">
    <property type="entry name" value="Homodimeric domain of signal transducing histidine kinase"/>
    <property type="match status" value="1"/>
</dbReference>
<evidence type="ECO:0000256" key="7">
    <source>
        <dbReference type="ARBA" id="ARBA00022777"/>
    </source>
</evidence>
<dbReference type="InterPro" id="IPR050398">
    <property type="entry name" value="HssS/ArlS-like"/>
</dbReference>
<dbReference type="Gene3D" id="3.30.565.10">
    <property type="entry name" value="Histidine kinase-like ATPase, C-terminal domain"/>
    <property type="match status" value="1"/>
</dbReference>
<evidence type="ECO:0000313" key="14">
    <source>
        <dbReference type="Proteomes" id="UP000469523"/>
    </source>
</evidence>
<dbReference type="SMART" id="SM00388">
    <property type="entry name" value="HisKA"/>
    <property type="match status" value="1"/>
</dbReference>
<dbReference type="InterPro" id="IPR005467">
    <property type="entry name" value="His_kinase_dom"/>
</dbReference>
<evidence type="ECO:0000256" key="8">
    <source>
        <dbReference type="ARBA" id="ARBA00022989"/>
    </source>
</evidence>
<proteinExistence type="predicted"/>
<evidence type="ECO:0000256" key="5">
    <source>
        <dbReference type="ARBA" id="ARBA00022679"/>
    </source>
</evidence>
<keyword evidence="4" id="KW-0597">Phosphoprotein</keyword>
<evidence type="ECO:0000256" key="3">
    <source>
        <dbReference type="ARBA" id="ARBA00012438"/>
    </source>
</evidence>
<name>A0A6N7XEL4_9FIRM</name>
<keyword evidence="14" id="KW-1185">Reference proteome</keyword>
<dbReference type="Pfam" id="PF02518">
    <property type="entry name" value="HATPase_c"/>
    <property type="match status" value="1"/>
</dbReference>
<gene>
    <name evidence="13" type="ORF">FYJ83_02980</name>
</gene>
<dbReference type="PRINTS" id="PR01780">
    <property type="entry name" value="LANTIREGPROT"/>
</dbReference>
<keyword evidence="7 13" id="KW-0418">Kinase</keyword>
<evidence type="ECO:0000259" key="12">
    <source>
        <dbReference type="PROSITE" id="PS50109"/>
    </source>
</evidence>
<dbReference type="PANTHER" id="PTHR45528">
    <property type="entry name" value="SENSOR HISTIDINE KINASE CPXA"/>
    <property type="match status" value="1"/>
</dbReference>
<dbReference type="InterPro" id="IPR003661">
    <property type="entry name" value="HisK_dim/P_dom"/>
</dbReference>
<dbReference type="GO" id="GO:0005886">
    <property type="term" value="C:plasma membrane"/>
    <property type="evidence" value="ECO:0007669"/>
    <property type="project" value="TreeGrafter"/>
</dbReference>
<dbReference type="GO" id="GO:0000155">
    <property type="term" value="F:phosphorelay sensor kinase activity"/>
    <property type="evidence" value="ECO:0007669"/>
    <property type="project" value="InterPro"/>
</dbReference>
<dbReference type="Pfam" id="PF00512">
    <property type="entry name" value="HisKA"/>
    <property type="match status" value="1"/>
</dbReference>
<dbReference type="InterPro" id="IPR008358">
    <property type="entry name" value="Sig_transdc_His_kin/Pase_MprB"/>
</dbReference>
<keyword evidence="8 11" id="KW-1133">Transmembrane helix</keyword>
<dbReference type="SUPFAM" id="SSF55874">
    <property type="entry name" value="ATPase domain of HSP90 chaperone/DNA topoisomerase II/histidine kinase"/>
    <property type="match status" value="1"/>
</dbReference>
<evidence type="ECO:0000256" key="2">
    <source>
        <dbReference type="ARBA" id="ARBA00004141"/>
    </source>
</evidence>
<keyword evidence="6 11" id="KW-0812">Transmembrane</keyword>
<dbReference type="RefSeq" id="WP_154438855.1">
    <property type="nucleotide sequence ID" value="NZ_JAHLPJ010000001.1"/>
</dbReference>
<keyword evidence="10 11" id="KW-0472">Membrane</keyword>
<reference evidence="13 14" key="1">
    <citation type="submission" date="2019-09" db="EMBL/GenBank/DDBJ databases">
        <title>In-depth cultivation of the pig gut microbiome towards novel bacterial diversity and tailored functional studies.</title>
        <authorList>
            <person name="Wylensek D."/>
            <person name="Hitch T.C.A."/>
            <person name="Clavel T."/>
        </authorList>
    </citation>
    <scope>NUCLEOTIDE SEQUENCE [LARGE SCALE GENOMIC DNA]</scope>
    <source>
        <strain evidence="13 14">WCA3-693-APC-4?</strain>
    </source>
</reference>
<dbReference type="InterPro" id="IPR003594">
    <property type="entry name" value="HATPase_dom"/>
</dbReference>
<evidence type="ECO:0000256" key="9">
    <source>
        <dbReference type="ARBA" id="ARBA00023012"/>
    </source>
</evidence>
<dbReference type="PROSITE" id="PS50109">
    <property type="entry name" value="HIS_KIN"/>
    <property type="match status" value="1"/>
</dbReference>
<evidence type="ECO:0000256" key="1">
    <source>
        <dbReference type="ARBA" id="ARBA00000085"/>
    </source>
</evidence>
<dbReference type="EC" id="2.7.13.3" evidence="3"/>
<organism evidence="13 14">
    <name type="scientific">Tissierella pigra</name>
    <dbReference type="NCBI Taxonomy" id="2607614"/>
    <lineage>
        <taxon>Bacteria</taxon>
        <taxon>Bacillati</taxon>
        <taxon>Bacillota</taxon>
        <taxon>Tissierellia</taxon>
        <taxon>Tissierellales</taxon>
        <taxon>Tissierellaceae</taxon>
        <taxon>Tissierella</taxon>
    </lineage>
</organism>
<keyword evidence="9" id="KW-0902">Two-component regulatory system</keyword>
<comment type="caution">
    <text evidence="13">The sequence shown here is derived from an EMBL/GenBank/DDBJ whole genome shotgun (WGS) entry which is preliminary data.</text>
</comment>
<comment type="catalytic activity">
    <reaction evidence="1">
        <text>ATP + protein L-histidine = ADP + protein N-phospho-L-histidine.</text>
        <dbReference type="EC" id="2.7.13.3"/>
    </reaction>
</comment>
<evidence type="ECO:0000256" key="4">
    <source>
        <dbReference type="ARBA" id="ARBA00022553"/>
    </source>
</evidence>
<dbReference type="Proteomes" id="UP000469523">
    <property type="component" value="Unassembled WGS sequence"/>
</dbReference>
<dbReference type="Gene3D" id="1.10.287.130">
    <property type="match status" value="1"/>
</dbReference>
<dbReference type="InterPro" id="IPR036097">
    <property type="entry name" value="HisK_dim/P_sf"/>
</dbReference>
<feature type="transmembrane region" description="Helical" evidence="11">
    <location>
        <begin position="6"/>
        <end position="25"/>
    </location>
</feature>
<dbReference type="CDD" id="cd00075">
    <property type="entry name" value="HATPase"/>
    <property type="match status" value="1"/>
</dbReference>
<accession>A0A6N7XEL4</accession>
<evidence type="ECO:0000256" key="6">
    <source>
        <dbReference type="ARBA" id="ARBA00022692"/>
    </source>
</evidence>